<comment type="subunit">
    <text evidence="8">Component of the translation initiation factor 2B (eIF2B) complex which is a heterodecamer of two sets of five different subunits: alpha, beta, gamma, delta and epsilon. Subunits alpha, beta and delta comprise a regulatory subcomplex and subunits epsilon and gamma comprise a catalytic subcomplex. Within the complex, the hexameric regulatory complex resides at the center, with the two heterodimeric catalytic subcomplexes bound on opposite sides.</text>
</comment>
<dbReference type="SUPFAM" id="SSF53448">
    <property type="entry name" value="Nucleotide-diphospho-sugar transferases"/>
    <property type="match status" value="1"/>
</dbReference>
<dbReference type="Pfam" id="PF25084">
    <property type="entry name" value="LbH_EIF2B"/>
    <property type="match status" value="1"/>
</dbReference>
<dbReference type="EMBL" id="BRXZ01000123">
    <property type="protein sequence ID" value="GMI05670.1"/>
    <property type="molecule type" value="Genomic_DNA"/>
</dbReference>
<evidence type="ECO:0000256" key="4">
    <source>
        <dbReference type="ARBA" id="ARBA00022540"/>
    </source>
</evidence>
<feature type="compositionally biased region" description="Polar residues" evidence="9">
    <location>
        <begin position="1"/>
        <end position="22"/>
    </location>
</feature>
<dbReference type="Gene3D" id="3.90.550.10">
    <property type="entry name" value="Spore Coat Polysaccharide Biosynthesis Protein SpsA, Chain A"/>
    <property type="match status" value="1"/>
</dbReference>
<protein>
    <recommendedName>
        <fullName evidence="6">Translation initiation factor eIF2B subunit gamma</fullName>
    </recommendedName>
    <alternativeName>
        <fullName evidence="7">eIF2B GDP-GTP exchange factor subunit gamma</fullName>
    </alternativeName>
</protein>
<dbReference type="Gene3D" id="2.160.10.10">
    <property type="entry name" value="Hexapeptide repeat proteins"/>
    <property type="match status" value="1"/>
</dbReference>
<comment type="subcellular location">
    <subcellularLocation>
        <location evidence="1">Cytoplasm</location>
        <location evidence="1">Cytosol</location>
    </subcellularLocation>
</comment>
<dbReference type="GO" id="GO:0002183">
    <property type="term" value="P:cytoplasmic translational initiation"/>
    <property type="evidence" value="ECO:0007669"/>
    <property type="project" value="TreeGrafter"/>
</dbReference>
<keyword evidence="12" id="KW-1185">Reference proteome</keyword>
<dbReference type="InterPro" id="IPR029044">
    <property type="entry name" value="Nucleotide-diphossugar_trans"/>
</dbReference>
<organism evidence="11 12">
    <name type="scientific">Triparma retinervis</name>
    <dbReference type="NCBI Taxonomy" id="2557542"/>
    <lineage>
        <taxon>Eukaryota</taxon>
        <taxon>Sar</taxon>
        <taxon>Stramenopiles</taxon>
        <taxon>Ochrophyta</taxon>
        <taxon>Bolidophyceae</taxon>
        <taxon>Parmales</taxon>
        <taxon>Triparmaceae</taxon>
        <taxon>Triparma</taxon>
    </lineage>
</organism>
<evidence type="ECO:0000256" key="2">
    <source>
        <dbReference type="ARBA" id="ARBA00007878"/>
    </source>
</evidence>
<feature type="region of interest" description="Disordered" evidence="9">
    <location>
        <begin position="1"/>
        <end position="27"/>
    </location>
</feature>
<name>A0A9W7CH88_9STRA</name>
<evidence type="ECO:0000313" key="11">
    <source>
        <dbReference type="EMBL" id="GMI05670.1"/>
    </source>
</evidence>
<dbReference type="GO" id="GO:0005085">
    <property type="term" value="F:guanyl-nucleotide exchange factor activity"/>
    <property type="evidence" value="ECO:0007669"/>
    <property type="project" value="TreeGrafter"/>
</dbReference>
<evidence type="ECO:0000256" key="5">
    <source>
        <dbReference type="ARBA" id="ARBA00022917"/>
    </source>
</evidence>
<evidence type="ECO:0000256" key="9">
    <source>
        <dbReference type="SAM" id="MobiDB-lite"/>
    </source>
</evidence>
<dbReference type="InterPro" id="IPR051960">
    <property type="entry name" value="eIF2B_gamma"/>
</dbReference>
<dbReference type="Proteomes" id="UP001165082">
    <property type="component" value="Unassembled WGS sequence"/>
</dbReference>
<dbReference type="GO" id="GO:0005851">
    <property type="term" value="C:eukaryotic translation initiation factor 2B complex"/>
    <property type="evidence" value="ECO:0007669"/>
    <property type="project" value="TreeGrafter"/>
</dbReference>
<evidence type="ECO:0000256" key="7">
    <source>
        <dbReference type="ARBA" id="ARBA00044229"/>
    </source>
</evidence>
<dbReference type="InterPro" id="IPR011004">
    <property type="entry name" value="Trimer_LpxA-like_sf"/>
</dbReference>
<comment type="caution">
    <text evidence="11">The sequence shown here is derived from an EMBL/GenBank/DDBJ whole genome shotgun (WGS) entry which is preliminary data.</text>
</comment>
<dbReference type="SUPFAM" id="SSF51161">
    <property type="entry name" value="Trimeric LpxA-like enzymes"/>
    <property type="match status" value="1"/>
</dbReference>
<keyword evidence="3" id="KW-0963">Cytoplasm</keyword>
<keyword evidence="4" id="KW-0396">Initiation factor</keyword>
<reference evidence="11" key="1">
    <citation type="submission" date="2022-07" db="EMBL/GenBank/DDBJ databases">
        <title>Genome analysis of Parmales, a sister group of diatoms, reveals the evolutionary specialization of diatoms from phago-mixotrophs to photoautotrophs.</title>
        <authorList>
            <person name="Ban H."/>
            <person name="Sato S."/>
            <person name="Yoshikawa S."/>
            <person name="Kazumasa Y."/>
            <person name="Nakamura Y."/>
            <person name="Ichinomiya M."/>
            <person name="Saitoh K."/>
            <person name="Sato N."/>
            <person name="Blanc-Mathieu R."/>
            <person name="Endo H."/>
            <person name="Kuwata A."/>
            <person name="Ogata H."/>
        </authorList>
    </citation>
    <scope>NUCLEOTIDE SEQUENCE</scope>
</reference>
<comment type="similarity">
    <text evidence="2">Belongs to the eIF-2B gamma/epsilon subunits family.</text>
</comment>
<dbReference type="PANTHER" id="PTHR45989:SF1">
    <property type="entry name" value="TRANSLATION INITIATION FACTOR EIF-2B SUBUNIT GAMMA"/>
    <property type="match status" value="1"/>
</dbReference>
<feature type="region of interest" description="Disordered" evidence="9">
    <location>
        <begin position="165"/>
        <end position="207"/>
    </location>
</feature>
<keyword evidence="5" id="KW-0648">Protein biosynthesis</keyword>
<dbReference type="GO" id="GO:0003743">
    <property type="term" value="F:translation initiation factor activity"/>
    <property type="evidence" value="ECO:0007669"/>
    <property type="project" value="UniProtKB-KW"/>
</dbReference>
<evidence type="ECO:0000256" key="1">
    <source>
        <dbReference type="ARBA" id="ARBA00004514"/>
    </source>
</evidence>
<evidence type="ECO:0000256" key="3">
    <source>
        <dbReference type="ARBA" id="ARBA00022490"/>
    </source>
</evidence>
<dbReference type="AlphaFoldDB" id="A0A9W7CH88"/>
<dbReference type="OrthoDB" id="10250549at2759"/>
<accession>A0A9W7CH88</accession>
<feature type="compositionally biased region" description="Basic and acidic residues" evidence="9">
    <location>
        <begin position="166"/>
        <end position="176"/>
    </location>
</feature>
<dbReference type="GO" id="GO:0005829">
    <property type="term" value="C:cytosol"/>
    <property type="evidence" value="ECO:0007669"/>
    <property type="project" value="UniProtKB-SubCell"/>
</dbReference>
<dbReference type="CDD" id="cd04652">
    <property type="entry name" value="LbH_eIF2B_gamma_C"/>
    <property type="match status" value="1"/>
</dbReference>
<dbReference type="PANTHER" id="PTHR45989">
    <property type="entry name" value="TRANSLATION INITIATION FACTOR EIF-2B SUBUNIT GAMMA"/>
    <property type="match status" value="1"/>
</dbReference>
<sequence>MHPLTGSSLDDFNNSISDSKSQLEPDDDKVPKCLLPVAASTPISLLLKALEIAGIDLKENTLVLAAVEISPILRSYLAKKHPGVPFAELPVTSNGSADALRFCKSSSRVPPHHHLMLLPSDLILESPSSLIGLYTTHLNAFNEVSPCTQACGGLTMLLADVGMEDEQNKPVKESKKAKQNKLVREDEEIEKQKAAVEETEDQDTGETPKLIIPKSLIRPSSTCLTSFNLRTDLLDLHCYMIAPRIWSNLLFCQSFENKHSMQDQVVPLIIDKQLSDYPALFKMSPSDFLDSFSSPSTVPPTPPSPTCLVNAHILPRNPTLSMRVCTVPNYLFACREAVSHSIRPPRLHPASLTSTFGRLEGTVHAKDNSLLGEGTTKGSGGAVKNSTIGANVSIGSKCKINNCVVMDDVVIKDGCTLQNSIICKKAVVEQNCNLNNCQVASKAVVPQKSKLTDEVVYTADE</sequence>
<proteinExistence type="inferred from homology"/>
<feature type="domain" description="EIF2B subunit epsilon/gamma LbH" evidence="10">
    <location>
        <begin position="361"/>
        <end position="447"/>
    </location>
</feature>
<evidence type="ECO:0000259" key="10">
    <source>
        <dbReference type="Pfam" id="PF25084"/>
    </source>
</evidence>
<evidence type="ECO:0000256" key="8">
    <source>
        <dbReference type="ARBA" id="ARBA00046432"/>
    </source>
</evidence>
<dbReference type="InterPro" id="IPR056764">
    <property type="entry name" value="LbH_EIF2B3/5"/>
</dbReference>
<evidence type="ECO:0000313" key="12">
    <source>
        <dbReference type="Proteomes" id="UP001165082"/>
    </source>
</evidence>
<gene>
    <name evidence="11" type="ORF">TrRE_jg10724</name>
</gene>
<evidence type="ECO:0000256" key="6">
    <source>
        <dbReference type="ARBA" id="ARBA00044196"/>
    </source>
</evidence>